<dbReference type="Pfam" id="PF08742">
    <property type="entry name" value="C8"/>
    <property type="match status" value="1"/>
</dbReference>
<evidence type="ECO:0000256" key="2">
    <source>
        <dbReference type="ARBA" id="ARBA00023157"/>
    </source>
</evidence>
<name>A0A6G0IN74_LARCR</name>
<dbReference type="Pfam" id="PF00100">
    <property type="entry name" value="Zona_pellucida"/>
    <property type="match status" value="1"/>
</dbReference>
<protein>
    <recommendedName>
        <fullName evidence="4">ZP domain-containing protein</fullName>
    </recommendedName>
</protein>
<dbReference type="PROSITE" id="PS51034">
    <property type="entry name" value="ZP_2"/>
    <property type="match status" value="1"/>
</dbReference>
<evidence type="ECO:0000256" key="1">
    <source>
        <dbReference type="ARBA" id="ARBA00022729"/>
    </source>
</evidence>
<accession>A0A6G0IN74</accession>
<gene>
    <name evidence="5" type="ORF">D5F01_LYC07804</name>
</gene>
<proteinExistence type="predicted"/>
<dbReference type="InterPro" id="IPR001507">
    <property type="entry name" value="ZP_dom"/>
</dbReference>
<sequence>MSRLLLYLAAVSQLTGCSGLDISACPFTFFGKVYQLIDMNVTDSNVAICFKDSSGNKKDCLHATVTAAASSSLSQRSSGIHPGSDFHVALGQLTGSSSCFVDATVTDLNNNPVLTTKMRMFDHQSAMSLTLHDIATDRSLAVSVHVDDVELHRWNLTKGQTSYKDVTGCRFSGLVYEPDTVACGSASSAVTCNASAVLSISPCGAQQHCKGDGQCVMNTPCTVTGPAVIDFSGHLSFIQNRCAYTLMSLPGLQLMATFQERRRKDVSFLDQVILRLDGPAVDFYLVHGGKVQMNNTFLDLDSSPQTRHGVELSKSKAGVTAKVSLSNFQATVFFDGTTAQIYMKGAASTQGLCVNSSSSLSEVKLPEFSSSSCEMQDTEPADSRINCTTMTERCNLLKEAPFTSCHSVIDPEPYITACSDTLCKYPALDGLRCQFLEAYTRDCSLLTNDTLEGWRSKASCSPPQGFCQDVFCSAHEFCGEDISGLPRCLCRAGFASKYRSTGALGDPTVCSENSASVSLAACLLAEKGINHSTLHLNEQNCGGQMDEETHMVTFSFNNSKPCGAVVLAGNNRISYKNTIKTSNSTTQPNLKTIPLKIKGGQAMQQILSGSWNYSLSLGMFANPACTQPLDLSGGIQTDQTIYMSMDTDGLDGNIITLVVESCFATNSNNKNSDLRYDLVKNGCGNPGDSSVKVVDNGKGGTVLAFQMFSFKGSNGGVFLNCKMKLCLKNDSKCQPKCRGRQHFRSRRLRLTDWLLTFRPSNTLQDLSVFL</sequence>
<keyword evidence="1 3" id="KW-0732">Signal</keyword>
<feature type="signal peptide" evidence="3">
    <location>
        <begin position="1"/>
        <end position="19"/>
    </location>
</feature>
<evidence type="ECO:0000313" key="5">
    <source>
        <dbReference type="EMBL" id="KAE8292712.1"/>
    </source>
</evidence>
<dbReference type="EMBL" id="REGW02000008">
    <property type="protein sequence ID" value="KAE8292712.1"/>
    <property type="molecule type" value="Genomic_DNA"/>
</dbReference>
<dbReference type="SMART" id="SM00832">
    <property type="entry name" value="C8"/>
    <property type="match status" value="1"/>
</dbReference>
<dbReference type="Proteomes" id="UP000424527">
    <property type="component" value="Unassembled WGS sequence"/>
</dbReference>
<reference evidence="5 6" key="1">
    <citation type="submission" date="2019-07" db="EMBL/GenBank/DDBJ databases">
        <title>Chromosome genome assembly for large yellow croaker.</title>
        <authorList>
            <person name="Xiao S."/>
        </authorList>
    </citation>
    <scope>NUCLEOTIDE SEQUENCE [LARGE SCALE GENOMIC DNA]</scope>
    <source>
        <strain evidence="5">JMULYC20181020</strain>
        <tissue evidence="5">Muscle</tissue>
    </source>
</reference>
<dbReference type="AlphaFoldDB" id="A0A6G0IN74"/>
<dbReference type="PANTHER" id="PTHR14002">
    <property type="entry name" value="ENDOGLIN/TGF-BETA RECEPTOR TYPE III"/>
    <property type="match status" value="1"/>
</dbReference>
<dbReference type="SMART" id="SM00241">
    <property type="entry name" value="ZP"/>
    <property type="match status" value="1"/>
</dbReference>
<feature type="domain" description="ZP" evidence="4">
    <location>
        <begin position="509"/>
        <end position="744"/>
    </location>
</feature>
<dbReference type="InterPro" id="IPR042235">
    <property type="entry name" value="ZP-C_dom"/>
</dbReference>
<keyword evidence="2" id="KW-1015">Disulfide bond</keyword>
<organism evidence="5 6">
    <name type="scientific">Larimichthys crocea</name>
    <name type="common">Large yellow croaker</name>
    <name type="synonym">Pseudosciaena crocea</name>
    <dbReference type="NCBI Taxonomy" id="215358"/>
    <lineage>
        <taxon>Eukaryota</taxon>
        <taxon>Metazoa</taxon>
        <taxon>Chordata</taxon>
        <taxon>Craniata</taxon>
        <taxon>Vertebrata</taxon>
        <taxon>Euteleostomi</taxon>
        <taxon>Actinopterygii</taxon>
        <taxon>Neopterygii</taxon>
        <taxon>Teleostei</taxon>
        <taxon>Neoteleostei</taxon>
        <taxon>Acanthomorphata</taxon>
        <taxon>Eupercaria</taxon>
        <taxon>Sciaenidae</taxon>
        <taxon>Larimichthys</taxon>
    </lineage>
</organism>
<evidence type="ECO:0000256" key="3">
    <source>
        <dbReference type="SAM" id="SignalP"/>
    </source>
</evidence>
<keyword evidence="6" id="KW-1185">Reference proteome</keyword>
<feature type="chain" id="PRO_5026139603" description="ZP domain-containing protein" evidence="3">
    <location>
        <begin position="20"/>
        <end position="770"/>
    </location>
</feature>
<dbReference type="PANTHER" id="PTHR14002:SF50">
    <property type="entry name" value="ALPHA-TECTORIN-LIKE-RELATED"/>
    <property type="match status" value="1"/>
</dbReference>
<comment type="caution">
    <text evidence="5">The sequence shown here is derived from an EMBL/GenBank/DDBJ whole genome shotgun (WGS) entry which is preliminary data.</text>
</comment>
<dbReference type="Gene3D" id="2.60.40.3210">
    <property type="entry name" value="Zona pellucida, ZP-N domain"/>
    <property type="match status" value="1"/>
</dbReference>
<dbReference type="InterPro" id="IPR014853">
    <property type="entry name" value="VWF/SSPO/ZAN-like_Cys-rich_dom"/>
</dbReference>
<evidence type="ECO:0000313" key="6">
    <source>
        <dbReference type="Proteomes" id="UP000424527"/>
    </source>
</evidence>
<dbReference type="InterPro" id="IPR055355">
    <property type="entry name" value="ZP-C"/>
</dbReference>
<dbReference type="Gene3D" id="2.60.40.4100">
    <property type="entry name" value="Zona pellucida, ZP-C domain"/>
    <property type="match status" value="1"/>
</dbReference>
<evidence type="ECO:0000259" key="4">
    <source>
        <dbReference type="PROSITE" id="PS51034"/>
    </source>
</evidence>